<protein>
    <recommendedName>
        <fullName evidence="4">DUF2975 domain-containing protein</fullName>
    </recommendedName>
</protein>
<evidence type="ECO:0000256" key="1">
    <source>
        <dbReference type="SAM" id="Phobius"/>
    </source>
</evidence>
<keyword evidence="1" id="KW-1133">Transmembrane helix</keyword>
<organism evidence="2 3">
    <name type="scientific">Actinocorallia libanotica</name>
    <dbReference type="NCBI Taxonomy" id="46162"/>
    <lineage>
        <taxon>Bacteria</taxon>
        <taxon>Bacillati</taxon>
        <taxon>Actinomycetota</taxon>
        <taxon>Actinomycetes</taxon>
        <taxon>Streptosporangiales</taxon>
        <taxon>Thermomonosporaceae</taxon>
        <taxon>Actinocorallia</taxon>
    </lineage>
</organism>
<reference evidence="2 3" key="1">
    <citation type="journal article" date="2019" name="Int. J. Syst. Evol. Microbiol.">
        <title>The Global Catalogue of Microorganisms (GCM) 10K type strain sequencing project: providing services to taxonomists for standard genome sequencing and annotation.</title>
        <authorList>
            <consortium name="The Broad Institute Genomics Platform"/>
            <consortium name="The Broad Institute Genome Sequencing Center for Infectious Disease"/>
            <person name="Wu L."/>
            <person name="Ma J."/>
        </authorList>
    </citation>
    <scope>NUCLEOTIDE SEQUENCE [LARGE SCALE GENOMIC DNA]</scope>
    <source>
        <strain evidence="2 3">JCM 10696</strain>
    </source>
</reference>
<evidence type="ECO:0008006" key="4">
    <source>
        <dbReference type="Google" id="ProtNLM"/>
    </source>
</evidence>
<sequence length="221" mass="23983">MSRASRNPLQPFSFAVRFVLVLLVTSTVVGVLLVVSKEGYFMGAGGSLVCTTPELRFAGTEYDKGLTAYRELVRPDTMILMKSMQMCDDTPSMTQRALDSMTQAPGFLLYFTVFFLFFRLLRTAETDGPFSPLVAVRLRIIGWTLIVGGYLAHAVQDGMSAALVDTFAVPGDLMHNGIGLILLEGALTLPLPDLLTGLGLLTIARIMQVGARMRDDLAGVV</sequence>
<keyword evidence="1" id="KW-0812">Transmembrane</keyword>
<feature type="transmembrane region" description="Helical" evidence="1">
    <location>
        <begin position="12"/>
        <end position="35"/>
    </location>
</feature>
<feature type="transmembrane region" description="Helical" evidence="1">
    <location>
        <begin position="173"/>
        <end position="204"/>
    </location>
</feature>
<dbReference type="Proteomes" id="UP001500665">
    <property type="component" value="Unassembled WGS sequence"/>
</dbReference>
<dbReference type="Pfam" id="PF11188">
    <property type="entry name" value="DUF2975"/>
    <property type="match status" value="1"/>
</dbReference>
<accession>A0ABN1RWT8</accession>
<keyword evidence="1" id="KW-0472">Membrane</keyword>
<dbReference type="InterPro" id="IPR021354">
    <property type="entry name" value="DUF2975"/>
</dbReference>
<evidence type="ECO:0000313" key="3">
    <source>
        <dbReference type="Proteomes" id="UP001500665"/>
    </source>
</evidence>
<gene>
    <name evidence="2" type="ORF">GCM10009550_69300</name>
</gene>
<keyword evidence="3" id="KW-1185">Reference proteome</keyword>
<dbReference type="RefSeq" id="WP_344246198.1">
    <property type="nucleotide sequence ID" value="NZ_BAAAHH010000045.1"/>
</dbReference>
<feature type="transmembrane region" description="Helical" evidence="1">
    <location>
        <begin position="133"/>
        <end position="153"/>
    </location>
</feature>
<comment type="caution">
    <text evidence="2">The sequence shown here is derived from an EMBL/GenBank/DDBJ whole genome shotgun (WGS) entry which is preliminary data.</text>
</comment>
<name>A0ABN1RWT8_9ACTN</name>
<dbReference type="EMBL" id="BAAAHH010000045">
    <property type="protein sequence ID" value="GAA0966620.1"/>
    <property type="molecule type" value="Genomic_DNA"/>
</dbReference>
<evidence type="ECO:0000313" key="2">
    <source>
        <dbReference type="EMBL" id="GAA0966620.1"/>
    </source>
</evidence>
<proteinExistence type="predicted"/>
<feature type="transmembrane region" description="Helical" evidence="1">
    <location>
        <begin position="103"/>
        <end position="121"/>
    </location>
</feature>